<keyword evidence="3" id="KW-1185">Reference proteome</keyword>
<name>A0A177B2L1_9BILA</name>
<evidence type="ECO:0000313" key="3">
    <source>
        <dbReference type="Proteomes" id="UP000078046"/>
    </source>
</evidence>
<reference evidence="2 3" key="1">
    <citation type="submission" date="2016-04" db="EMBL/GenBank/DDBJ databases">
        <title>The genome of Intoshia linei affirms orthonectids as highly simplified spiralians.</title>
        <authorList>
            <person name="Mikhailov K.V."/>
            <person name="Slusarev G.S."/>
            <person name="Nikitin M.A."/>
            <person name="Logacheva M.D."/>
            <person name="Penin A."/>
            <person name="Aleoshin V."/>
            <person name="Panchin Y.V."/>
        </authorList>
    </citation>
    <scope>NUCLEOTIDE SEQUENCE [LARGE SCALE GENOMIC DNA]</scope>
    <source>
        <strain evidence="2">Intl2013</strain>
        <tissue evidence="2">Whole animal</tissue>
    </source>
</reference>
<dbReference type="PANTHER" id="PTHR47272">
    <property type="entry name" value="DDE_TNP_1_7 DOMAIN-CONTAINING PROTEIN"/>
    <property type="match status" value="1"/>
</dbReference>
<gene>
    <name evidence="2" type="ORF">A3Q56_03885</name>
</gene>
<dbReference type="Proteomes" id="UP000078046">
    <property type="component" value="Unassembled WGS sequence"/>
</dbReference>
<comment type="caution">
    <text evidence="2">The sequence shown here is derived from an EMBL/GenBank/DDBJ whole genome shotgun (WGS) entry which is preliminary data.</text>
</comment>
<dbReference type="Pfam" id="PF13843">
    <property type="entry name" value="DDE_Tnp_1_7"/>
    <property type="match status" value="1"/>
</dbReference>
<evidence type="ECO:0000313" key="2">
    <source>
        <dbReference type="EMBL" id="OAF68380.1"/>
    </source>
</evidence>
<evidence type="ECO:0000259" key="1">
    <source>
        <dbReference type="Pfam" id="PF13843"/>
    </source>
</evidence>
<proteinExistence type="predicted"/>
<sequence length="204" mass="24491">MDFDYEVERDKFGRLIRNVCVIPDADLSENNIIEDKDNTNFSDDSDSIDEDDIPLNKLYKNQWKKQKGPLIELSIHKNEKNKKLCNPIDYFNCFWTYDMFEETVKQSNFLCYTMWFNDRFEDIKKYLHFANNAQLVTDKNNPKFDRSYKISNILEMFRNACLTSPPTQINSVDEQIIRFKGKTGMKQYLPKKPTKWRLKVFFRN</sequence>
<accession>A0A177B2L1</accession>
<dbReference type="AlphaFoldDB" id="A0A177B2L1"/>
<dbReference type="EMBL" id="LWCA01000456">
    <property type="protein sequence ID" value="OAF68380.1"/>
    <property type="molecule type" value="Genomic_DNA"/>
</dbReference>
<organism evidence="2 3">
    <name type="scientific">Intoshia linei</name>
    <dbReference type="NCBI Taxonomy" id="1819745"/>
    <lineage>
        <taxon>Eukaryota</taxon>
        <taxon>Metazoa</taxon>
        <taxon>Spiralia</taxon>
        <taxon>Lophotrochozoa</taxon>
        <taxon>Mesozoa</taxon>
        <taxon>Orthonectida</taxon>
        <taxon>Rhopaluridae</taxon>
        <taxon>Intoshia</taxon>
    </lineage>
</organism>
<dbReference type="InterPro" id="IPR029526">
    <property type="entry name" value="PGBD"/>
</dbReference>
<feature type="domain" description="PiggyBac transposable element-derived protein" evidence="1">
    <location>
        <begin position="98"/>
        <end position="201"/>
    </location>
</feature>
<protein>
    <recommendedName>
        <fullName evidence="1">PiggyBac transposable element-derived protein domain-containing protein</fullName>
    </recommendedName>
</protein>
<dbReference type="PANTHER" id="PTHR47272:SF1">
    <property type="entry name" value="PIGGYBAC TRANSPOSABLE ELEMENT-DERIVED PROTEIN 3-LIKE"/>
    <property type="match status" value="1"/>
</dbReference>
<dbReference type="OrthoDB" id="6501005at2759"/>